<dbReference type="Proteomes" id="UP000270468">
    <property type="component" value="Unassembled WGS sequence"/>
</dbReference>
<evidence type="ECO:0000313" key="3">
    <source>
        <dbReference type="Proteomes" id="UP000270468"/>
    </source>
</evidence>
<dbReference type="Pfam" id="PF13799">
    <property type="entry name" value="DUF4183"/>
    <property type="match status" value="1"/>
</dbReference>
<gene>
    <name evidence="2" type="ORF">FILTAD_01891</name>
</gene>
<evidence type="ECO:0000313" key="2">
    <source>
        <dbReference type="EMBL" id="VDC28896.1"/>
    </source>
</evidence>
<dbReference type="OrthoDB" id="2623159at2"/>
<dbReference type="AlphaFoldDB" id="A0A3P5X381"/>
<keyword evidence="3" id="KW-1185">Reference proteome</keyword>
<dbReference type="RefSeq" id="WP_124070479.1">
    <property type="nucleotide sequence ID" value="NZ_CBCRXF010000001.1"/>
</dbReference>
<dbReference type="InterPro" id="IPR025237">
    <property type="entry name" value="DUF4183"/>
</dbReference>
<proteinExistence type="predicted"/>
<sequence>MTLRIIKLAISSNQRITTSPTVTRLFHVVTEKIHSLTTHKINTSEFMDDSGNPAELLPELRMNNNYFNVFINGSLQMDELFAYTAGEEGVGSLIISVPENSEIPKGSPIILEIVNFYPRIKTNIGT</sequence>
<organism evidence="2 3">
    <name type="scientific">Filibacter tadaridae</name>
    <dbReference type="NCBI Taxonomy" id="2483811"/>
    <lineage>
        <taxon>Bacteria</taxon>
        <taxon>Bacillati</taxon>
        <taxon>Bacillota</taxon>
        <taxon>Bacilli</taxon>
        <taxon>Bacillales</taxon>
        <taxon>Caryophanaceae</taxon>
        <taxon>Filibacter</taxon>
    </lineage>
</organism>
<evidence type="ECO:0000259" key="1">
    <source>
        <dbReference type="Pfam" id="PF13799"/>
    </source>
</evidence>
<reference evidence="2 3" key="1">
    <citation type="submission" date="2018-11" db="EMBL/GenBank/DDBJ databases">
        <authorList>
            <person name="Criscuolo A."/>
        </authorList>
    </citation>
    <scope>NUCLEOTIDE SEQUENCE [LARGE SCALE GENOMIC DNA]</scope>
    <source>
        <strain evidence="2">ATB-66</strain>
    </source>
</reference>
<dbReference type="EMBL" id="UXAV01000042">
    <property type="protein sequence ID" value="VDC28896.1"/>
    <property type="molecule type" value="Genomic_DNA"/>
</dbReference>
<feature type="domain" description="DUF4183" evidence="1">
    <location>
        <begin position="44"/>
        <end position="113"/>
    </location>
</feature>
<accession>A0A3P5X381</accession>
<protein>
    <recommendedName>
        <fullName evidence="1">DUF4183 domain-containing protein</fullName>
    </recommendedName>
</protein>
<name>A0A3P5X381_9BACL</name>